<protein>
    <submittedName>
        <fullName evidence="1">Zinc-binding protein</fullName>
    </submittedName>
</protein>
<dbReference type="PIRSF" id="PIRSF037181">
    <property type="entry name" value="DGC"/>
    <property type="match status" value="1"/>
</dbReference>
<comment type="caution">
    <text evidence="1">The sequence shown here is derived from an EMBL/GenBank/DDBJ whole genome shotgun (WGS) entry which is preliminary data.</text>
</comment>
<name>A0A9J6RFN5_9BACI</name>
<dbReference type="Proteomes" id="UP001084197">
    <property type="component" value="Unassembled WGS sequence"/>
</dbReference>
<proteinExistence type="predicted"/>
<reference evidence="1" key="1">
    <citation type="submission" date="2022-11" db="EMBL/GenBank/DDBJ databases">
        <title>WGS of Natronobacillus azotifigens 24KS-1, an anaerobic diazotrophic haloalkaliphile from soda-rich habitats.</title>
        <authorList>
            <person name="Sorokin D.Y."/>
            <person name="Merkel A.Y."/>
        </authorList>
    </citation>
    <scope>NUCLEOTIDE SEQUENCE</scope>
    <source>
        <strain evidence="1">24KS-1</strain>
    </source>
</reference>
<dbReference type="RefSeq" id="WP_268781188.1">
    <property type="nucleotide sequence ID" value="NZ_JAPRAT010000036.1"/>
</dbReference>
<dbReference type="Pfam" id="PF08859">
    <property type="entry name" value="DGC"/>
    <property type="match status" value="1"/>
</dbReference>
<keyword evidence="2" id="KW-1185">Reference proteome</keyword>
<organism evidence="1 2">
    <name type="scientific">Natronobacillus azotifigens</name>
    <dbReference type="NCBI Taxonomy" id="472978"/>
    <lineage>
        <taxon>Bacteria</taxon>
        <taxon>Bacillati</taxon>
        <taxon>Bacillota</taxon>
        <taxon>Bacilli</taxon>
        <taxon>Bacillales</taxon>
        <taxon>Bacillaceae</taxon>
        <taxon>Natronobacillus</taxon>
    </lineage>
</organism>
<sequence>MKNADFPIVYSCSGCSSAAQTANAIAIKMDRANIAEMSCIAGVGGDVKSLVRTAKSGREIIAIDGCKLACSMHCLTRHEVEAKHHFVLSNFDVPKKKGIDPDPDLTLQTYLQIVDQIKHKNKKFNRVDWGVER</sequence>
<dbReference type="EMBL" id="JAPRAT010000036">
    <property type="protein sequence ID" value="MCZ0704416.1"/>
    <property type="molecule type" value="Genomic_DNA"/>
</dbReference>
<gene>
    <name evidence="1" type="ORF">OWO01_14495</name>
</gene>
<evidence type="ECO:0000313" key="1">
    <source>
        <dbReference type="EMBL" id="MCZ0704416.1"/>
    </source>
</evidence>
<accession>A0A9J6RFN5</accession>
<dbReference type="InterPro" id="IPR014958">
    <property type="entry name" value="DGC"/>
</dbReference>
<dbReference type="AlphaFoldDB" id="A0A9J6RFN5"/>
<evidence type="ECO:0000313" key="2">
    <source>
        <dbReference type="Proteomes" id="UP001084197"/>
    </source>
</evidence>